<keyword evidence="2" id="KW-0472">Membrane</keyword>
<feature type="transmembrane region" description="Helical" evidence="2">
    <location>
        <begin position="37"/>
        <end position="60"/>
    </location>
</feature>
<name>A0ABY7K390_9ACTN</name>
<dbReference type="PANTHER" id="PTHR37314">
    <property type="entry name" value="SLR0142 PROTEIN"/>
    <property type="match status" value="1"/>
</dbReference>
<dbReference type="InterPro" id="IPR010699">
    <property type="entry name" value="DUF1275"/>
</dbReference>
<feature type="compositionally biased region" description="Low complexity" evidence="1">
    <location>
        <begin position="240"/>
        <end position="251"/>
    </location>
</feature>
<evidence type="ECO:0000256" key="1">
    <source>
        <dbReference type="SAM" id="MobiDB-lite"/>
    </source>
</evidence>
<dbReference type="EMBL" id="CP097463">
    <property type="protein sequence ID" value="WAX59277.1"/>
    <property type="molecule type" value="Genomic_DNA"/>
</dbReference>
<proteinExistence type="predicted"/>
<organism evidence="3 4">
    <name type="scientific">Jatrophihabitans cynanchi</name>
    <dbReference type="NCBI Taxonomy" id="2944128"/>
    <lineage>
        <taxon>Bacteria</taxon>
        <taxon>Bacillati</taxon>
        <taxon>Actinomycetota</taxon>
        <taxon>Actinomycetes</taxon>
        <taxon>Jatrophihabitantales</taxon>
        <taxon>Jatrophihabitantaceae</taxon>
        <taxon>Jatrophihabitans</taxon>
    </lineage>
</organism>
<reference evidence="3" key="1">
    <citation type="submission" date="2022-05" db="EMBL/GenBank/DDBJ databases">
        <title>Jatrophihabitans sp. SB3-54 whole genome sequence.</title>
        <authorList>
            <person name="Suh M.K."/>
            <person name="Eom M.K."/>
            <person name="Kim J.S."/>
            <person name="Kim H.S."/>
            <person name="Do H.E."/>
            <person name="Shin Y.K."/>
            <person name="Lee J.-S."/>
        </authorList>
    </citation>
    <scope>NUCLEOTIDE SEQUENCE</scope>
    <source>
        <strain evidence="3">SB3-54</strain>
    </source>
</reference>
<feature type="transmembrane region" description="Helical" evidence="2">
    <location>
        <begin position="104"/>
        <end position="126"/>
    </location>
</feature>
<evidence type="ECO:0000256" key="2">
    <source>
        <dbReference type="SAM" id="Phobius"/>
    </source>
</evidence>
<dbReference type="PANTHER" id="PTHR37314:SF4">
    <property type="entry name" value="UPF0700 TRANSMEMBRANE PROTEIN YOAK"/>
    <property type="match status" value="1"/>
</dbReference>
<dbReference type="Proteomes" id="UP001164693">
    <property type="component" value="Chromosome"/>
</dbReference>
<evidence type="ECO:0000313" key="3">
    <source>
        <dbReference type="EMBL" id="WAX59277.1"/>
    </source>
</evidence>
<gene>
    <name evidence="3" type="ORF">M6B22_05690</name>
</gene>
<feature type="transmembrane region" description="Helical" evidence="2">
    <location>
        <begin position="213"/>
        <end position="233"/>
    </location>
</feature>
<feature type="region of interest" description="Disordered" evidence="1">
    <location>
        <begin position="240"/>
        <end position="269"/>
    </location>
</feature>
<dbReference type="RefSeq" id="WP_269445815.1">
    <property type="nucleotide sequence ID" value="NZ_CP097463.1"/>
</dbReference>
<accession>A0ABY7K390</accession>
<dbReference type="Pfam" id="PF06912">
    <property type="entry name" value="DUF1275"/>
    <property type="match status" value="1"/>
</dbReference>
<feature type="transmembrane region" description="Helical" evidence="2">
    <location>
        <begin position="189"/>
        <end position="207"/>
    </location>
</feature>
<feature type="transmembrane region" description="Helical" evidence="2">
    <location>
        <begin position="72"/>
        <end position="92"/>
    </location>
</feature>
<feature type="transmembrane region" description="Helical" evidence="2">
    <location>
        <begin position="156"/>
        <end position="177"/>
    </location>
</feature>
<evidence type="ECO:0000313" key="4">
    <source>
        <dbReference type="Proteomes" id="UP001164693"/>
    </source>
</evidence>
<keyword evidence="2" id="KW-1133">Transmembrane helix</keyword>
<sequence length="269" mass="27036">MLFARRDRDPAGAADRGIALRHALVVVLTLNAGATDAIGFLALGGAFTSVMTGNLVLFGISAAEGDASLARHILTAVLCYIAGCVLGGRLAGTPAGDQPVWPRAVTVALSVEFVIFAAYATGWWLAGSAPTGSVQLGLLAVNALALGVQSSSVQRFGVSGLSTTYMTGTLTTMIVRLTSGHRLRDVADSLQILGSLVVGAVVAAALADHAPVLAPLIQLVSVGVVLLGSVVVMRLGSSTTAGRADPAAGPRARGRTADRGAAEATSPGT</sequence>
<protein>
    <submittedName>
        <fullName evidence="3">DUF1275 domain-containing protein</fullName>
    </submittedName>
</protein>
<keyword evidence="2" id="KW-0812">Transmembrane</keyword>
<keyword evidence="4" id="KW-1185">Reference proteome</keyword>